<dbReference type="AlphaFoldDB" id="A0A9X3S2U2"/>
<feature type="compositionally biased region" description="Pro residues" evidence="1">
    <location>
        <begin position="27"/>
        <end position="37"/>
    </location>
</feature>
<dbReference type="Gene3D" id="3.90.1720.10">
    <property type="entry name" value="endopeptidase domain like (from Nostoc punctiforme)"/>
    <property type="match status" value="1"/>
</dbReference>
<proteinExistence type="predicted"/>
<dbReference type="RefSeq" id="WP_270043136.1">
    <property type="nucleotide sequence ID" value="NZ_JAPDOD010000028.1"/>
</dbReference>
<organism evidence="2 3">
    <name type="scientific">Solirubrobacter ginsenosidimutans</name>
    <dbReference type="NCBI Taxonomy" id="490573"/>
    <lineage>
        <taxon>Bacteria</taxon>
        <taxon>Bacillati</taxon>
        <taxon>Actinomycetota</taxon>
        <taxon>Thermoleophilia</taxon>
        <taxon>Solirubrobacterales</taxon>
        <taxon>Solirubrobacteraceae</taxon>
        <taxon>Solirubrobacter</taxon>
    </lineage>
</organism>
<name>A0A9X3S2U2_9ACTN</name>
<keyword evidence="3" id="KW-1185">Reference proteome</keyword>
<reference evidence="2" key="1">
    <citation type="submission" date="2022-10" db="EMBL/GenBank/DDBJ databases">
        <title>The WGS of Solirubrobacter ginsenosidimutans DSM 21036.</title>
        <authorList>
            <person name="Jiang Z."/>
        </authorList>
    </citation>
    <scope>NUCLEOTIDE SEQUENCE</scope>
    <source>
        <strain evidence="2">DSM 21036</strain>
    </source>
</reference>
<dbReference type="EMBL" id="JAPDOD010000028">
    <property type="protein sequence ID" value="MDA0163889.1"/>
    <property type="molecule type" value="Genomic_DNA"/>
</dbReference>
<feature type="compositionally biased region" description="Basic residues" evidence="1">
    <location>
        <begin position="181"/>
        <end position="191"/>
    </location>
</feature>
<dbReference type="SUPFAM" id="SSF54001">
    <property type="entry name" value="Cysteine proteinases"/>
    <property type="match status" value="1"/>
</dbReference>
<sequence>MLVLPAAASAQAPGTDKSGGAAYAEPTPTPTPPPPPADITVPGAVAQILPDGSAAAPAAAPPQVQQAIFAANKIQAMPYVYGGGHGDFEDDGYDCSGTVSYALHGGGLLDSPLDSGSFMSWGERGKGLWITVYTNPGHAYAVIAGLRLDTSAASVTKSNTRKFKKALERGPRWRPTERSSRGFKARHPLGL</sequence>
<evidence type="ECO:0000313" key="3">
    <source>
        <dbReference type="Proteomes" id="UP001149140"/>
    </source>
</evidence>
<accession>A0A9X3S2U2</accession>
<feature type="compositionally biased region" description="Basic and acidic residues" evidence="1">
    <location>
        <begin position="165"/>
        <end position="180"/>
    </location>
</feature>
<evidence type="ECO:0000256" key="1">
    <source>
        <dbReference type="SAM" id="MobiDB-lite"/>
    </source>
</evidence>
<dbReference type="Proteomes" id="UP001149140">
    <property type="component" value="Unassembled WGS sequence"/>
</dbReference>
<dbReference type="InterPro" id="IPR038765">
    <property type="entry name" value="Papain-like_cys_pep_sf"/>
</dbReference>
<evidence type="ECO:0000313" key="2">
    <source>
        <dbReference type="EMBL" id="MDA0163889.1"/>
    </source>
</evidence>
<feature type="region of interest" description="Disordered" evidence="1">
    <location>
        <begin position="1"/>
        <end position="39"/>
    </location>
</feature>
<feature type="region of interest" description="Disordered" evidence="1">
    <location>
        <begin position="165"/>
        <end position="191"/>
    </location>
</feature>
<evidence type="ECO:0008006" key="4">
    <source>
        <dbReference type="Google" id="ProtNLM"/>
    </source>
</evidence>
<comment type="caution">
    <text evidence="2">The sequence shown here is derived from an EMBL/GenBank/DDBJ whole genome shotgun (WGS) entry which is preliminary data.</text>
</comment>
<protein>
    <recommendedName>
        <fullName evidence="4">NlpC/P60 domain-containing protein</fullName>
    </recommendedName>
</protein>
<gene>
    <name evidence="2" type="ORF">OM076_26700</name>
</gene>